<protein>
    <submittedName>
        <fullName evidence="9">Prosaposin isoform X1</fullName>
    </submittedName>
</protein>
<evidence type="ECO:0000256" key="1">
    <source>
        <dbReference type="ARBA" id="ARBA00022670"/>
    </source>
</evidence>
<feature type="domain" description="Saposin B-type" evidence="7">
    <location>
        <begin position="127"/>
        <end position="207"/>
    </location>
</feature>
<keyword evidence="8" id="KW-1185">Reference proteome</keyword>
<keyword evidence="6" id="KW-0732">Signal</keyword>
<dbReference type="InterPro" id="IPR007856">
    <property type="entry name" value="SapB_1"/>
</dbReference>
<dbReference type="SMART" id="SM00741">
    <property type="entry name" value="SapB"/>
    <property type="match status" value="2"/>
</dbReference>
<gene>
    <name evidence="9" type="primary">LOC104781004</name>
</gene>
<evidence type="ECO:0000256" key="3">
    <source>
        <dbReference type="ARBA" id="ARBA00023145"/>
    </source>
</evidence>
<dbReference type="PANTHER" id="PTHR11480:SF3">
    <property type="entry name" value="BCDNA.GH08312"/>
    <property type="match status" value="1"/>
</dbReference>
<dbReference type="InterPro" id="IPR008138">
    <property type="entry name" value="SapB_2"/>
</dbReference>
<dbReference type="Gene3D" id="1.10.225.10">
    <property type="entry name" value="Saposin-like"/>
    <property type="match status" value="2"/>
</dbReference>
<keyword evidence="4" id="KW-1015">Disulfide bond</keyword>
<dbReference type="SUPFAM" id="SSF47862">
    <property type="entry name" value="Saposin"/>
    <property type="match status" value="2"/>
</dbReference>
<dbReference type="RefSeq" id="XP_010503866.1">
    <property type="nucleotide sequence ID" value="XM_010505564.2"/>
</dbReference>
<dbReference type="Proteomes" id="UP000694864">
    <property type="component" value="Chromosome 4"/>
</dbReference>
<proteinExistence type="predicted"/>
<keyword evidence="5" id="KW-0325">Glycoprotein</keyword>
<reference evidence="8" key="1">
    <citation type="journal article" date="2014" name="Nat. Commun.">
        <title>The emerging biofuel crop Camelina sativa retains a highly undifferentiated hexaploid genome structure.</title>
        <authorList>
            <person name="Kagale S."/>
            <person name="Koh C."/>
            <person name="Nixon J."/>
            <person name="Bollina V."/>
            <person name="Clarke W.E."/>
            <person name="Tuteja R."/>
            <person name="Spillane C."/>
            <person name="Robinson S.J."/>
            <person name="Links M.G."/>
            <person name="Clarke C."/>
            <person name="Higgins E.E."/>
            <person name="Huebert T."/>
            <person name="Sharpe A.G."/>
            <person name="Parkin I.A."/>
        </authorList>
    </citation>
    <scope>NUCLEOTIDE SEQUENCE [LARGE SCALE GENOMIC DNA]</scope>
    <source>
        <strain evidence="8">cv. DH55</strain>
    </source>
</reference>
<feature type="domain" description="Saposin B-type" evidence="7">
    <location>
        <begin position="40"/>
        <end position="120"/>
    </location>
</feature>
<evidence type="ECO:0000256" key="2">
    <source>
        <dbReference type="ARBA" id="ARBA00022750"/>
    </source>
</evidence>
<evidence type="ECO:0000256" key="6">
    <source>
        <dbReference type="SAM" id="SignalP"/>
    </source>
</evidence>
<feature type="signal peptide" evidence="6">
    <location>
        <begin position="1"/>
        <end position="23"/>
    </location>
</feature>
<keyword evidence="1" id="KW-0645">Protease</keyword>
<evidence type="ECO:0000313" key="9">
    <source>
        <dbReference type="RefSeq" id="XP_010503866.1"/>
    </source>
</evidence>
<evidence type="ECO:0000256" key="4">
    <source>
        <dbReference type="ARBA" id="ARBA00023157"/>
    </source>
</evidence>
<dbReference type="GeneID" id="104781004"/>
<keyword evidence="2" id="KW-0064">Aspartyl protease</keyword>
<keyword evidence="2" id="KW-0378">Hydrolase</keyword>
<dbReference type="InterPro" id="IPR008139">
    <property type="entry name" value="SaposinB_dom"/>
</dbReference>
<keyword evidence="3" id="KW-0865">Zymogen</keyword>
<reference evidence="9" key="2">
    <citation type="submission" date="2025-08" db="UniProtKB">
        <authorList>
            <consortium name="RefSeq"/>
        </authorList>
    </citation>
    <scope>IDENTIFICATION</scope>
    <source>
        <tissue evidence="9">Leaf</tissue>
    </source>
</reference>
<sequence length="218" mass="24624">MTSLRAGTLVVLLLLGLILVSDARSFVDSTTTLSEQVSNKEEVCTLCEEYVTDALTYLEKNVTQAEIIDDLHERCSQLRGFAKQQCITLVDYYVPIFFLQLESFQPHYFCKRLNLCGKVVALVEDVRQDSCGVCHRTVSEILIKLQDPDTQLDIVELLLKGCKSFKNYEKKCKTLVFEYGPLILVNAEEFLVKNDICTLLRACPAETSVLRQPVLADS</sequence>
<feature type="chain" id="PRO_5045231704" evidence="6">
    <location>
        <begin position="24"/>
        <end position="218"/>
    </location>
</feature>
<dbReference type="InterPro" id="IPR051428">
    <property type="entry name" value="Sphingo_Act-Surfact_Prot"/>
</dbReference>
<evidence type="ECO:0000313" key="8">
    <source>
        <dbReference type="Proteomes" id="UP000694864"/>
    </source>
</evidence>
<evidence type="ECO:0000259" key="7">
    <source>
        <dbReference type="PROSITE" id="PS50015"/>
    </source>
</evidence>
<accession>A0ABM0YP49</accession>
<evidence type="ECO:0000256" key="5">
    <source>
        <dbReference type="ARBA" id="ARBA00023180"/>
    </source>
</evidence>
<dbReference type="PANTHER" id="PTHR11480">
    <property type="entry name" value="SAPOSIN-RELATED"/>
    <property type="match status" value="1"/>
</dbReference>
<organism evidence="8 9">
    <name type="scientific">Camelina sativa</name>
    <name type="common">False flax</name>
    <name type="synonym">Myagrum sativum</name>
    <dbReference type="NCBI Taxonomy" id="90675"/>
    <lineage>
        <taxon>Eukaryota</taxon>
        <taxon>Viridiplantae</taxon>
        <taxon>Streptophyta</taxon>
        <taxon>Embryophyta</taxon>
        <taxon>Tracheophyta</taxon>
        <taxon>Spermatophyta</taxon>
        <taxon>Magnoliopsida</taxon>
        <taxon>eudicotyledons</taxon>
        <taxon>Gunneridae</taxon>
        <taxon>Pentapetalae</taxon>
        <taxon>rosids</taxon>
        <taxon>malvids</taxon>
        <taxon>Brassicales</taxon>
        <taxon>Brassicaceae</taxon>
        <taxon>Camelineae</taxon>
        <taxon>Camelina</taxon>
    </lineage>
</organism>
<name>A0ABM0YP49_CAMSA</name>
<dbReference type="Pfam" id="PF05184">
    <property type="entry name" value="SapB_1"/>
    <property type="match status" value="2"/>
</dbReference>
<dbReference type="Pfam" id="PF03489">
    <property type="entry name" value="SapB_2"/>
    <property type="match status" value="2"/>
</dbReference>
<dbReference type="InterPro" id="IPR011001">
    <property type="entry name" value="Saposin-like"/>
</dbReference>
<dbReference type="PROSITE" id="PS50015">
    <property type="entry name" value="SAP_B"/>
    <property type="match status" value="2"/>
</dbReference>